<evidence type="ECO:0000256" key="1">
    <source>
        <dbReference type="SAM" id="Coils"/>
    </source>
</evidence>
<name>A0A6H0DBM6_9CAUD</name>
<organism evidence="2 3">
    <name type="scientific">Pantoea phage vB_PagM_SSEM1</name>
    <dbReference type="NCBI Taxonomy" id="2721760"/>
    <lineage>
        <taxon>Viruses</taxon>
        <taxon>Duplodnaviria</taxon>
        <taxon>Heunggongvirae</taxon>
        <taxon>Uroviricota</taxon>
        <taxon>Caudoviricetes</taxon>
        <taxon>Chaseviridae</taxon>
        <taxon>Cleopatravirinae</taxon>
        <taxon>Loessnervirus</taxon>
        <taxon>Loessnervirus SSEM1</taxon>
    </lineage>
</organism>
<evidence type="ECO:0000313" key="2">
    <source>
        <dbReference type="EMBL" id="QIS79352.1"/>
    </source>
</evidence>
<dbReference type="Pfam" id="PF25708">
    <property type="entry name" value="Phage_T7_Gp5_9"/>
    <property type="match status" value="1"/>
</dbReference>
<feature type="coiled-coil region" evidence="1">
    <location>
        <begin position="37"/>
        <end position="64"/>
    </location>
</feature>
<reference evidence="2 3" key="1">
    <citation type="submission" date="2020-03" db="EMBL/GenBank/DDBJ databases">
        <title>Complete genome sequence of Pantoea agglomerans bacteriophage vB_PagM_SSEM1.</title>
        <authorList>
            <person name="Truncaite L."/>
            <person name="Alijosius L."/>
            <person name="Petrauskaite E."/>
            <person name="Simoliunas E."/>
        </authorList>
    </citation>
    <scope>NUCLEOTIDE SEQUENCE [LARGE SCALE GENOMIC DNA]</scope>
</reference>
<accession>A0A6H0DBM6</accession>
<evidence type="ECO:0000313" key="3">
    <source>
        <dbReference type="Proteomes" id="UP000502959"/>
    </source>
</evidence>
<sequence>MQFEPSKYDLNHVQYTGIIPKFEELMSHLNSEDNDMAFEFEAQLQALEKKLRDADKRLEKLDALEAGGVDNWPGYGDCFEDDEDE</sequence>
<dbReference type="InterPro" id="IPR058007">
    <property type="entry name" value="Gp5.9"/>
</dbReference>
<keyword evidence="3" id="KW-1185">Reference proteome</keyword>
<dbReference type="Proteomes" id="UP000502959">
    <property type="component" value="Segment"/>
</dbReference>
<keyword evidence="1" id="KW-0175">Coiled coil</keyword>
<gene>
    <name evidence="2" type="ORF">SSEM1_gp64</name>
</gene>
<proteinExistence type="predicted"/>
<dbReference type="EMBL" id="MT230534">
    <property type="protein sequence ID" value="QIS79352.1"/>
    <property type="molecule type" value="Genomic_DNA"/>
</dbReference>
<protein>
    <submittedName>
        <fullName evidence="2">Uncharacterized protein</fullName>
    </submittedName>
</protein>